<feature type="transmembrane region" description="Helical" evidence="1">
    <location>
        <begin position="188"/>
        <end position="206"/>
    </location>
</feature>
<organism evidence="3 4">
    <name type="scientific">Bittarella massiliensis</name>
    <name type="common">ex Durand et al. 2017</name>
    <dbReference type="NCBI Taxonomy" id="1720313"/>
    <lineage>
        <taxon>Bacteria</taxon>
        <taxon>Bacillati</taxon>
        <taxon>Bacillota</taxon>
        <taxon>Clostridia</taxon>
        <taxon>Eubacteriales</taxon>
        <taxon>Oscillospiraceae</taxon>
        <taxon>Bittarella (ex Durand et al. 2017)</taxon>
    </lineage>
</organism>
<gene>
    <name evidence="2" type="ORF">GT747_09930</name>
    <name evidence="3" type="ORF">SAMN05444424_0780</name>
</gene>
<feature type="transmembrane region" description="Helical" evidence="1">
    <location>
        <begin position="154"/>
        <end position="181"/>
    </location>
</feature>
<feature type="transmembrane region" description="Helical" evidence="1">
    <location>
        <begin position="12"/>
        <end position="35"/>
    </location>
</feature>
<accession>A0AAQ1MC14</accession>
<feature type="transmembrane region" description="Helical" evidence="1">
    <location>
        <begin position="66"/>
        <end position="86"/>
    </location>
</feature>
<reference evidence="4" key="2">
    <citation type="submission" date="2016-11" db="EMBL/GenBank/DDBJ databases">
        <authorList>
            <person name="Jaros S."/>
            <person name="Januszkiewicz K."/>
            <person name="Wedrychowicz H."/>
        </authorList>
    </citation>
    <scope>NUCLEOTIDE SEQUENCE [LARGE SCALE GENOMIC DNA]</scope>
    <source>
        <strain evidence="4">DSM 4029</strain>
    </source>
</reference>
<name>A0AAQ1MC14_9FIRM</name>
<evidence type="ECO:0000256" key="1">
    <source>
        <dbReference type="SAM" id="Phobius"/>
    </source>
</evidence>
<evidence type="ECO:0000313" key="2">
    <source>
        <dbReference type="EMBL" id="MZL70070.1"/>
    </source>
</evidence>
<dbReference type="AlphaFoldDB" id="A0AAQ1MC14"/>
<evidence type="ECO:0000313" key="5">
    <source>
        <dbReference type="Proteomes" id="UP000474718"/>
    </source>
</evidence>
<evidence type="ECO:0000313" key="3">
    <source>
        <dbReference type="EMBL" id="SHF81546.1"/>
    </source>
</evidence>
<dbReference type="Pfam" id="PF12679">
    <property type="entry name" value="ABC2_membrane_2"/>
    <property type="match status" value="1"/>
</dbReference>
<dbReference type="Proteomes" id="UP000474718">
    <property type="component" value="Unassembled WGS sequence"/>
</dbReference>
<reference evidence="2 5" key="3">
    <citation type="journal article" date="2019" name="Nat. Med.">
        <title>A library of human gut bacterial isolates paired with longitudinal multiomics data enables mechanistic microbiome research.</title>
        <authorList>
            <person name="Poyet M."/>
            <person name="Groussin M."/>
            <person name="Gibbons S.M."/>
            <person name="Avila-Pacheco J."/>
            <person name="Jiang X."/>
            <person name="Kearney S.M."/>
            <person name="Perrotta A.R."/>
            <person name="Berdy B."/>
            <person name="Zhao S."/>
            <person name="Lieberman T.D."/>
            <person name="Swanson P.K."/>
            <person name="Smith M."/>
            <person name="Roesemann S."/>
            <person name="Alexander J.E."/>
            <person name="Rich S.A."/>
            <person name="Livny J."/>
            <person name="Vlamakis H."/>
            <person name="Clish C."/>
            <person name="Bullock K."/>
            <person name="Deik A."/>
            <person name="Scott J."/>
            <person name="Pierce K.A."/>
            <person name="Xavier R.J."/>
            <person name="Alm E.J."/>
        </authorList>
    </citation>
    <scope>NUCLEOTIDE SEQUENCE [LARGE SCALE GENOMIC DNA]</scope>
    <source>
        <strain evidence="2 5">BIOML-A2</strain>
    </source>
</reference>
<feature type="transmembrane region" description="Helical" evidence="1">
    <location>
        <begin position="124"/>
        <end position="148"/>
    </location>
</feature>
<dbReference type="GO" id="GO:0140359">
    <property type="term" value="F:ABC-type transporter activity"/>
    <property type="evidence" value="ECO:0007669"/>
    <property type="project" value="InterPro"/>
</dbReference>
<evidence type="ECO:0000313" key="4">
    <source>
        <dbReference type="Proteomes" id="UP000184089"/>
    </source>
</evidence>
<dbReference type="PANTHER" id="PTHR37305">
    <property type="entry name" value="INTEGRAL MEMBRANE PROTEIN-RELATED"/>
    <property type="match status" value="1"/>
</dbReference>
<dbReference type="EMBL" id="FQVY01000001">
    <property type="protein sequence ID" value="SHF81546.1"/>
    <property type="molecule type" value="Genomic_DNA"/>
</dbReference>
<protein>
    <submittedName>
        <fullName evidence="2">ABC transporter permease subunit</fullName>
    </submittedName>
    <submittedName>
        <fullName evidence="3">ABC-2 type transport system permease protein</fullName>
    </submittedName>
</protein>
<sequence length="265" mass="28593">MRLSLFREGHRSSWKLLVIFAAVLSLYISMITTMFDPEMGNILQQLSDSMPQLMAMVGMQNPGTTLVSFLSTYLYGMLLLAFPLVYEAITANRLVARQVERGSMAYLLAAPSSRTQVALTQASVLLTGTALLIGYCTGLGVLCAHLFFPGELDVSAFLLLNAGLFLLHFAISGICFFASCLCNEGRTASLLGAGVPVLFLLMQMLSNMGGKLENLKYANLFTLFDPAGLIAGESSALWGLPVLAALGALLYGLGVWVFSRRDLPL</sequence>
<dbReference type="GO" id="GO:0005886">
    <property type="term" value="C:plasma membrane"/>
    <property type="evidence" value="ECO:0007669"/>
    <property type="project" value="UniProtKB-SubCell"/>
</dbReference>
<reference evidence="3" key="1">
    <citation type="submission" date="2016-11" db="EMBL/GenBank/DDBJ databases">
        <authorList>
            <person name="Varghese N."/>
            <person name="Submissions S."/>
        </authorList>
    </citation>
    <scope>NUCLEOTIDE SEQUENCE</scope>
    <source>
        <strain evidence="3">DSM 4029</strain>
    </source>
</reference>
<keyword evidence="1" id="KW-0812">Transmembrane</keyword>
<proteinExistence type="predicted"/>
<dbReference type="EMBL" id="WWVX01000007">
    <property type="protein sequence ID" value="MZL70070.1"/>
    <property type="molecule type" value="Genomic_DNA"/>
</dbReference>
<keyword evidence="5" id="KW-1185">Reference proteome</keyword>
<keyword evidence="1" id="KW-0472">Membrane</keyword>
<dbReference type="Proteomes" id="UP000184089">
    <property type="component" value="Unassembled WGS sequence"/>
</dbReference>
<dbReference type="RefSeq" id="WP_021658916.1">
    <property type="nucleotide sequence ID" value="NZ_FQVY01000001.1"/>
</dbReference>
<dbReference type="PANTHER" id="PTHR37305:SF2">
    <property type="entry name" value="BACITRACIN TRANSPORT PERMEASE PROTEIN BCRB"/>
    <property type="match status" value="1"/>
</dbReference>
<feature type="transmembrane region" description="Helical" evidence="1">
    <location>
        <begin position="236"/>
        <end position="258"/>
    </location>
</feature>
<comment type="caution">
    <text evidence="3">The sequence shown here is derived from an EMBL/GenBank/DDBJ whole genome shotgun (WGS) entry which is preliminary data.</text>
</comment>
<keyword evidence="1" id="KW-1133">Transmembrane helix</keyword>